<name>A0AAI9EBB0_9PEZI</name>
<accession>A0AAI9EBB0</accession>
<feature type="compositionally biased region" description="Low complexity" evidence="1">
    <location>
        <begin position="35"/>
        <end position="50"/>
    </location>
</feature>
<organism evidence="2 3">
    <name type="scientific">Lecanosticta acicola</name>
    <dbReference type="NCBI Taxonomy" id="111012"/>
    <lineage>
        <taxon>Eukaryota</taxon>
        <taxon>Fungi</taxon>
        <taxon>Dikarya</taxon>
        <taxon>Ascomycota</taxon>
        <taxon>Pezizomycotina</taxon>
        <taxon>Dothideomycetes</taxon>
        <taxon>Dothideomycetidae</taxon>
        <taxon>Mycosphaerellales</taxon>
        <taxon>Mycosphaerellaceae</taxon>
        <taxon>Lecanosticta</taxon>
    </lineage>
</organism>
<reference evidence="2" key="1">
    <citation type="submission" date="2023-11" db="EMBL/GenBank/DDBJ databases">
        <authorList>
            <person name="Alioto T."/>
            <person name="Alioto T."/>
            <person name="Gomez Garrido J."/>
        </authorList>
    </citation>
    <scope>NUCLEOTIDE SEQUENCE</scope>
</reference>
<evidence type="ECO:0000313" key="2">
    <source>
        <dbReference type="EMBL" id="CAK4025230.1"/>
    </source>
</evidence>
<dbReference type="EMBL" id="CAVMBE010000030">
    <property type="protein sequence ID" value="CAK4025230.1"/>
    <property type="molecule type" value="Genomic_DNA"/>
</dbReference>
<protein>
    <submittedName>
        <fullName evidence="2">Uncharacterized protein</fullName>
    </submittedName>
</protein>
<evidence type="ECO:0000256" key="1">
    <source>
        <dbReference type="SAM" id="MobiDB-lite"/>
    </source>
</evidence>
<feature type="region of interest" description="Disordered" evidence="1">
    <location>
        <begin position="1"/>
        <end position="57"/>
    </location>
</feature>
<gene>
    <name evidence="2" type="ORF">LECACI_7A004958</name>
</gene>
<dbReference type="AlphaFoldDB" id="A0AAI9EBB0"/>
<comment type="caution">
    <text evidence="2">The sequence shown here is derived from an EMBL/GenBank/DDBJ whole genome shotgun (WGS) entry which is preliminary data.</text>
</comment>
<dbReference type="Proteomes" id="UP001296104">
    <property type="component" value="Unassembled WGS sequence"/>
</dbReference>
<evidence type="ECO:0000313" key="3">
    <source>
        <dbReference type="Proteomes" id="UP001296104"/>
    </source>
</evidence>
<keyword evidence="3" id="KW-1185">Reference proteome</keyword>
<sequence length="161" mass="19066">MAQISTNQEQIRAAKRQEVSKHRWDTPAREDWGEQQQQAMQSRLQQQAAADSLAKRRLQWQGAEDQLHPWQRDQEERARLQWIEQQAIRMHQQQQQQRDEAARQERLHHQREAAHALCRASFHLFQAGHEEQANMAWSLGQMQVGDAEMRRMMAMGGNPRQ</sequence>
<feature type="compositionally biased region" description="Polar residues" evidence="1">
    <location>
        <begin position="1"/>
        <end position="10"/>
    </location>
</feature>
<proteinExistence type="predicted"/>
<feature type="compositionally biased region" description="Basic and acidic residues" evidence="1">
    <location>
        <begin position="15"/>
        <end position="32"/>
    </location>
</feature>